<name>A0A5S5CJ87_9BACL</name>
<feature type="region of interest" description="Disordered" evidence="1">
    <location>
        <begin position="34"/>
        <end position="58"/>
    </location>
</feature>
<evidence type="ECO:0000256" key="2">
    <source>
        <dbReference type="SAM" id="SignalP"/>
    </source>
</evidence>
<evidence type="ECO:0000259" key="3">
    <source>
        <dbReference type="Pfam" id="PF12010"/>
    </source>
</evidence>
<protein>
    <submittedName>
        <fullName evidence="4">Putative aldouronate transport system substrate-binding protein</fullName>
    </submittedName>
</protein>
<dbReference type="SUPFAM" id="SSF53850">
    <property type="entry name" value="Periplasmic binding protein-like II"/>
    <property type="match status" value="1"/>
</dbReference>
<comment type="caution">
    <text evidence="4">The sequence shown here is derived from an EMBL/GenBank/DDBJ whole genome shotgun (WGS) entry which is preliminary data.</text>
</comment>
<dbReference type="OrthoDB" id="1988587at2"/>
<proteinExistence type="predicted"/>
<feature type="chain" id="PRO_5038840302" evidence="2">
    <location>
        <begin position="22"/>
        <end position="542"/>
    </location>
</feature>
<gene>
    <name evidence="4" type="ORF">BCM02_101987</name>
</gene>
<dbReference type="PANTHER" id="PTHR43649">
    <property type="entry name" value="ARABINOSE-BINDING PROTEIN-RELATED"/>
    <property type="match status" value="1"/>
</dbReference>
<dbReference type="InterPro" id="IPR050490">
    <property type="entry name" value="Bact_solute-bd_prot1"/>
</dbReference>
<organism evidence="4 5">
    <name type="scientific">Paenibacillus methanolicus</name>
    <dbReference type="NCBI Taxonomy" id="582686"/>
    <lineage>
        <taxon>Bacteria</taxon>
        <taxon>Bacillati</taxon>
        <taxon>Bacillota</taxon>
        <taxon>Bacilli</taxon>
        <taxon>Bacillales</taxon>
        <taxon>Paenibacillaceae</taxon>
        <taxon>Paenibacillus</taxon>
    </lineage>
</organism>
<dbReference type="RefSeq" id="WP_148927879.1">
    <property type="nucleotide sequence ID" value="NZ_VNHS01000001.1"/>
</dbReference>
<dbReference type="Gene3D" id="3.40.190.10">
    <property type="entry name" value="Periplasmic binding protein-like II"/>
    <property type="match status" value="2"/>
</dbReference>
<dbReference type="Pfam" id="PF12010">
    <property type="entry name" value="DUF3502"/>
    <property type="match status" value="1"/>
</dbReference>
<evidence type="ECO:0000256" key="1">
    <source>
        <dbReference type="SAM" id="MobiDB-lite"/>
    </source>
</evidence>
<evidence type="ECO:0000313" key="5">
    <source>
        <dbReference type="Proteomes" id="UP000323257"/>
    </source>
</evidence>
<feature type="signal peptide" evidence="2">
    <location>
        <begin position="1"/>
        <end position="21"/>
    </location>
</feature>
<accession>A0A5S5CJ87</accession>
<dbReference type="AlphaFoldDB" id="A0A5S5CJ87"/>
<dbReference type="Proteomes" id="UP000323257">
    <property type="component" value="Unassembled WGS sequence"/>
</dbReference>
<dbReference type="PANTHER" id="PTHR43649:SF12">
    <property type="entry name" value="DIACETYLCHITOBIOSE BINDING PROTEIN DASA"/>
    <property type="match status" value="1"/>
</dbReference>
<dbReference type="PROSITE" id="PS51257">
    <property type="entry name" value="PROKAR_LIPOPROTEIN"/>
    <property type="match status" value="1"/>
</dbReference>
<dbReference type="InterPro" id="IPR022627">
    <property type="entry name" value="DUF3502"/>
</dbReference>
<keyword evidence="5" id="KW-1185">Reference proteome</keyword>
<dbReference type="EMBL" id="VNHS01000001">
    <property type="protein sequence ID" value="TYP79866.1"/>
    <property type="molecule type" value="Genomic_DNA"/>
</dbReference>
<sequence length="542" mass="60336">MRTKRKPILLALLAIMVAMLAACSGNNGNGGNGGGANAGKNGEVQSGNKGDASGEKAGDGAIDTSKFVKISYLVLGDKPKNGQFEQVLDKVNVIMKEKINAELEWKWIEWADWQTKYNLSLASGEAIDLITIGTDWLDTWGNAQRGAFMNLDDLLPTYAPETFKSIPADDWEQSKYNGKIVLIPENDYTQWVNHGFFYRGDWAKEAGITEPIKDWEGIGQYLQYVKDNKPDVIPWDAASGVQTWGGYVSSYTDQLELPISTGFLPIFTAKSFDEKFTVAGPVFEDVFVNYAKMMKDWGDKGFWREDALNNKNNNRDALKAGLSGLDQHHTQTFGGLRVEMDKAQPGSELQMFPFSRTRGTNLMELSITHGGTSVGAHSKNPERALMAYELIRNNEEIYHLLNYGMEGVQYEIKDGKRARPAGYDETKDGFYSDFWGGRVDKFEIPSETTYDQLEETLYAEYDKIKKPYVYGQFVFDKTPVEAELTAISQVTGELGPAIVVGKAGDPVEAVEAFRAKLKTAGYDKVLAELQKQLDAYKAQLGE</sequence>
<evidence type="ECO:0000313" key="4">
    <source>
        <dbReference type="EMBL" id="TYP79866.1"/>
    </source>
</evidence>
<feature type="domain" description="DUF3502" evidence="3">
    <location>
        <begin position="470"/>
        <end position="538"/>
    </location>
</feature>
<reference evidence="4 5" key="1">
    <citation type="submission" date="2019-07" db="EMBL/GenBank/DDBJ databases">
        <title>Genomic Encyclopedia of Type Strains, Phase III (KMG-III): the genomes of soil and plant-associated and newly described type strains.</title>
        <authorList>
            <person name="Whitman W."/>
        </authorList>
    </citation>
    <scope>NUCLEOTIDE SEQUENCE [LARGE SCALE GENOMIC DNA]</scope>
    <source>
        <strain evidence="4 5">BL24</strain>
    </source>
</reference>
<keyword evidence="2" id="KW-0732">Signal</keyword>